<organism evidence="2">
    <name type="scientific">Lygus hesperus</name>
    <name type="common">Western plant bug</name>
    <dbReference type="NCBI Taxonomy" id="30085"/>
    <lineage>
        <taxon>Eukaryota</taxon>
        <taxon>Metazoa</taxon>
        <taxon>Ecdysozoa</taxon>
        <taxon>Arthropoda</taxon>
        <taxon>Hexapoda</taxon>
        <taxon>Insecta</taxon>
        <taxon>Pterygota</taxon>
        <taxon>Neoptera</taxon>
        <taxon>Paraneoptera</taxon>
        <taxon>Hemiptera</taxon>
        <taxon>Heteroptera</taxon>
        <taxon>Panheteroptera</taxon>
        <taxon>Cimicomorpha</taxon>
        <taxon>Miridae</taxon>
        <taxon>Mirini</taxon>
        <taxon>Lygus</taxon>
    </lineage>
</organism>
<accession>A0A0A9ZB66</accession>
<name>A0A0A9ZB66_LYGHE</name>
<dbReference type="AlphaFoldDB" id="A0A0A9ZB66"/>
<evidence type="ECO:0000313" key="2">
    <source>
        <dbReference type="EMBL" id="JAG41664.1"/>
    </source>
</evidence>
<protein>
    <submittedName>
        <fullName evidence="2">Fusion glycoprotein F0</fullName>
    </submittedName>
</protein>
<feature type="region of interest" description="Disordered" evidence="1">
    <location>
        <begin position="1"/>
        <end position="101"/>
    </location>
</feature>
<feature type="compositionally biased region" description="Basic residues" evidence="1">
    <location>
        <begin position="1"/>
        <end position="10"/>
    </location>
</feature>
<gene>
    <name evidence="2" type="primary">F_1</name>
    <name evidence="2" type="ORF">CM83_104254</name>
</gene>
<sequence>MLHRHLRAIHRNGSCGQGGDPPNPDTARSATQTSIGPRSATTAMMAPRLGSLPESNEDREAKPDSLRVRHQTLRPQTPKAGRTRHNTREQPPTKAAGGPCIPGWGAAVHCQWEGRFTVWNHHR</sequence>
<feature type="compositionally biased region" description="Basic and acidic residues" evidence="1">
    <location>
        <begin position="56"/>
        <end position="67"/>
    </location>
</feature>
<reference evidence="2" key="1">
    <citation type="journal article" date="2014" name="PLoS ONE">
        <title>Transcriptome-Based Identification of ABC Transporters in the Western Tarnished Plant Bug Lygus hesperus.</title>
        <authorList>
            <person name="Hull J.J."/>
            <person name="Chaney K."/>
            <person name="Geib S.M."/>
            <person name="Fabrick J.A."/>
            <person name="Brent C.S."/>
            <person name="Walsh D."/>
            <person name="Lavine L.C."/>
        </authorList>
    </citation>
    <scope>NUCLEOTIDE SEQUENCE</scope>
</reference>
<proteinExistence type="predicted"/>
<evidence type="ECO:0000256" key="1">
    <source>
        <dbReference type="SAM" id="MobiDB-lite"/>
    </source>
</evidence>
<dbReference type="EMBL" id="GBHO01001940">
    <property type="protein sequence ID" value="JAG41664.1"/>
    <property type="molecule type" value="Transcribed_RNA"/>
</dbReference>
<feature type="compositionally biased region" description="Polar residues" evidence="1">
    <location>
        <begin position="26"/>
        <end position="42"/>
    </location>
</feature>
<reference evidence="2" key="2">
    <citation type="submission" date="2014-07" db="EMBL/GenBank/DDBJ databases">
        <authorList>
            <person name="Hull J."/>
        </authorList>
    </citation>
    <scope>NUCLEOTIDE SEQUENCE</scope>
</reference>